<comment type="caution">
    <text evidence="4">The sequence shown here is derived from an EMBL/GenBank/DDBJ whole genome shotgun (WGS) entry which is preliminary data.</text>
</comment>
<dbReference type="Proteomes" id="UP000180253">
    <property type="component" value="Unassembled WGS sequence"/>
</dbReference>
<keyword evidence="3" id="KW-0949">S-adenosyl-L-methionine</keyword>
<dbReference type="GO" id="GO:0005829">
    <property type="term" value="C:cytosol"/>
    <property type="evidence" value="ECO:0007669"/>
    <property type="project" value="TreeGrafter"/>
</dbReference>
<sequence length="236" mass="26904">MSPKEYLRTYYSDDPSFDYEEGFHLNWWQHCYDTSKPQGSMLVIGGGPVISSIITASKYVDSIDFTDFNNECLAEVKQWVEGEGHNWDFYVKKALELETQPTDTCGIEARTKLIKNKINNITQLDILQPHIEKEYNVVDAHFVLDCISDSKDIFLQSLQNACNFLKENGIFQGAFLNRTNGWLSGNNFYKSIPLTEDELDKCFSDLGFKILKSASISLKEDSRTGGYIFVKAIRAS</sequence>
<keyword evidence="2" id="KW-0808">Transferase</keyword>
<dbReference type="RefSeq" id="WP_070993861.1">
    <property type="nucleotide sequence ID" value="NZ_CBCSHD010000006.1"/>
</dbReference>
<dbReference type="SUPFAM" id="SSF53335">
    <property type="entry name" value="S-adenosyl-L-methionine-dependent methyltransferases"/>
    <property type="match status" value="1"/>
</dbReference>
<dbReference type="PANTHER" id="PTHR10867">
    <property type="entry name" value="NNMT/PNMT/TEMT FAMILY MEMBER"/>
    <property type="match status" value="1"/>
</dbReference>
<dbReference type="PANTHER" id="PTHR10867:SF17">
    <property type="entry name" value="NICOTINAMIDE N-METHYLTRANSFERASE"/>
    <property type="match status" value="1"/>
</dbReference>
<reference evidence="4 5" key="1">
    <citation type="submission" date="2016-10" db="EMBL/GenBank/DDBJ databases">
        <title>Pseudoalteromonas amylolytica sp. nov., isolated from the surface seawater.</title>
        <authorList>
            <person name="Wu Y.-H."/>
            <person name="Cheng H."/>
            <person name="Jin X.-B."/>
            <person name="Wang C.-S."/>
            <person name="Xu X.-W."/>
        </authorList>
    </citation>
    <scope>NUCLEOTIDE SEQUENCE [LARGE SCALE GENOMIC DNA]</scope>
    <source>
        <strain evidence="4 5">JCM 12483</strain>
    </source>
</reference>
<evidence type="ECO:0000256" key="1">
    <source>
        <dbReference type="ARBA" id="ARBA00022603"/>
    </source>
</evidence>
<evidence type="ECO:0000256" key="2">
    <source>
        <dbReference type="ARBA" id="ARBA00022679"/>
    </source>
</evidence>
<dbReference type="InterPro" id="IPR029063">
    <property type="entry name" value="SAM-dependent_MTases_sf"/>
</dbReference>
<dbReference type="EMBL" id="MNAN01000037">
    <property type="protein sequence ID" value="OHU93707.1"/>
    <property type="molecule type" value="Genomic_DNA"/>
</dbReference>
<evidence type="ECO:0000313" key="5">
    <source>
        <dbReference type="Proteomes" id="UP000180253"/>
    </source>
</evidence>
<dbReference type="GO" id="GO:0008170">
    <property type="term" value="F:N-methyltransferase activity"/>
    <property type="evidence" value="ECO:0007669"/>
    <property type="project" value="TreeGrafter"/>
</dbReference>
<dbReference type="PROSITE" id="PS51681">
    <property type="entry name" value="SAM_MT_NNMT_PNMT_TEMT"/>
    <property type="match status" value="1"/>
</dbReference>
<proteinExistence type="predicted"/>
<dbReference type="AlphaFoldDB" id="A0A1S1MY62"/>
<accession>A0A1S1MY62</accession>
<keyword evidence="1" id="KW-0489">Methyltransferase</keyword>
<keyword evidence="5" id="KW-1185">Reference proteome</keyword>
<evidence type="ECO:0008006" key="6">
    <source>
        <dbReference type="Google" id="ProtNLM"/>
    </source>
</evidence>
<organism evidence="4 5">
    <name type="scientific">Pseudoalteromonas byunsanensis</name>
    <dbReference type="NCBI Taxonomy" id="327939"/>
    <lineage>
        <taxon>Bacteria</taxon>
        <taxon>Pseudomonadati</taxon>
        <taxon>Pseudomonadota</taxon>
        <taxon>Gammaproteobacteria</taxon>
        <taxon>Alteromonadales</taxon>
        <taxon>Pseudoalteromonadaceae</taxon>
        <taxon>Pseudoalteromonas</taxon>
    </lineage>
</organism>
<dbReference type="STRING" id="327939.BIW53_20440"/>
<protein>
    <recommendedName>
        <fullName evidence="6">Methyltransferase type 11 domain-containing protein</fullName>
    </recommendedName>
</protein>
<name>A0A1S1MY62_9GAMM</name>
<evidence type="ECO:0000256" key="3">
    <source>
        <dbReference type="ARBA" id="ARBA00022691"/>
    </source>
</evidence>
<dbReference type="GO" id="GO:0032259">
    <property type="term" value="P:methylation"/>
    <property type="evidence" value="ECO:0007669"/>
    <property type="project" value="UniProtKB-KW"/>
</dbReference>
<dbReference type="Gene3D" id="3.40.50.150">
    <property type="entry name" value="Vaccinia Virus protein VP39"/>
    <property type="match status" value="1"/>
</dbReference>
<dbReference type="InterPro" id="IPR000940">
    <property type="entry name" value="NNMT_TEMT_trans"/>
</dbReference>
<evidence type="ECO:0000313" key="4">
    <source>
        <dbReference type="EMBL" id="OHU93707.1"/>
    </source>
</evidence>
<gene>
    <name evidence="4" type="ORF">BIW53_20440</name>
</gene>
<dbReference type="Pfam" id="PF01234">
    <property type="entry name" value="NNMT_PNMT_TEMT"/>
    <property type="match status" value="1"/>
</dbReference>